<reference evidence="3" key="1">
    <citation type="submission" date="2020-08" db="EMBL/GenBank/DDBJ databases">
        <authorList>
            <person name="Cejkova D."/>
            <person name="Kubasova T."/>
            <person name="Jahodarova E."/>
            <person name="Rychlik I."/>
        </authorList>
    </citation>
    <scope>NUCLEOTIDE SEQUENCE</scope>
    <source>
        <strain evidence="3">An836</strain>
    </source>
</reference>
<evidence type="ECO:0000313" key="4">
    <source>
        <dbReference type="Proteomes" id="UP000718821"/>
    </source>
</evidence>
<accession>A0A938WWR1</accession>
<evidence type="ECO:0000256" key="2">
    <source>
        <dbReference type="SAM" id="SignalP"/>
    </source>
</evidence>
<gene>
    <name evidence="3" type="ORF">H7U32_01805</name>
</gene>
<evidence type="ECO:0000256" key="1">
    <source>
        <dbReference type="SAM" id="MobiDB-lite"/>
    </source>
</evidence>
<sequence length="238" mass="26606">MSMKRGFAAVLALTVAIVLCSCGGEQQSAQSEPIPSAAENGQKLAGSMDEYIDQVLSWDSTTDRERTVLERAKRDGKLSISDYEQAWSDFKSCMVDRGYPPFELVSYNGIYAMPALKFTGTENEWEKYKKDYDSCYGQITAIVSIYTMQVANPNLYTDMVEAVADCLRREKVVPADYTADDLRRESGSDQGSGEDPYEYFDRTDPVFRGCKVANGWTTAYANDERVDLWHGTGGNDNE</sequence>
<comment type="caution">
    <text evidence="3">The sequence shown here is derived from an EMBL/GenBank/DDBJ whole genome shotgun (WGS) entry which is preliminary data.</text>
</comment>
<feature type="region of interest" description="Disordered" evidence="1">
    <location>
        <begin position="178"/>
        <end position="198"/>
    </location>
</feature>
<organism evidence="3 4">
    <name type="scientific">Bifidobacterium pullorum subsp. saeculare</name>
    <dbReference type="NCBI Taxonomy" id="78257"/>
    <lineage>
        <taxon>Bacteria</taxon>
        <taxon>Bacillati</taxon>
        <taxon>Actinomycetota</taxon>
        <taxon>Actinomycetes</taxon>
        <taxon>Bifidobacteriales</taxon>
        <taxon>Bifidobacteriaceae</taxon>
        <taxon>Bifidobacterium</taxon>
    </lineage>
</organism>
<dbReference type="PROSITE" id="PS51257">
    <property type="entry name" value="PROKAR_LIPOPROTEIN"/>
    <property type="match status" value="1"/>
</dbReference>
<name>A0A938WWR1_9BIFI</name>
<dbReference type="Proteomes" id="UP000718821">
    <property type="component" value="Unassembled WGS sequence"/>
</dbReference>
<proteinExistence type="predicted"/>
<evidence type="ECO:0008006" key="5">
    <source>
        <dbReference type="Google" id="ProtNLM"/>
    </source>
</evidence>
<dbReference type="EMBL" id="JACLYU010000002">
    <property type="protein sequence ID" value="MBM6699082.1"/>
    <property type="molecule type" value="Genomic_DNA"/>
</dbReference>
<evidence type="ECO:0000313" key="3">
    <source>
        <dbReference type="EMBL" id="MBM6699082.1"/>
    </source>
</evidence>
<dbReference type="RefSeq" id="WP_204467525.1">
    <property type="nucleotide sequence ID" value="NZ_JACLYU010000002.1"/>
</dbReference>
<keyword evidence="2" id="KW-0732">Signal</keyword>
<feature type="chain" id="PRO_5038972505" description="Lipoprotein" evidence="2">
    <location>
        <begin position="24"/>
        <end position="238"/>
    </location>
</feature>
<keyword evidence="4" id="KW-1185">Reference proteome</keyword>
<dbReference type="AlphaFoldDB" id="A0A938WWR1"/>
<reference evidence="3" key="2">
    <citation type="journal article" date="2021" name="Sci. Rep.">
        <title>The distribution of antibiotic resistance genes in chicken gut microbiota commensals.</title>
        <authorList>
            <person name="Juricova H."/>
            <person name="Matiasovicova J."/>
            <person name="Kubasova T."/>
            <person name="Cejkova D."/>
            <person name="Rychlik I."/>
        </authorList>
    </citation>
    <scope>NUCLEOTIDE SEQUENCE</scope>
    <source>
        <strain evidence="3">An836</strain>
    </source>
</reference>
<protein>
    <recommendedName>
        <fullName evidence="5">Lipoprotein</fullName>
    </recommendedName>
</protein>
<feature type="signal peptide" evidence="2">
    <location>
        <begin position="1"/>
        <end position="23"/>
    </location>
</feature>